<evidence type="ECO:0000313" key="3">
    <source>
        <dbReference type="Proteomes" id="UP000314294"/>
    </source>
</evidence>
<feature type="compositionally biased region" description="Basic and acidic residues" evidence="1">
    <location>
        <begin position="49"/>
        <end position="62"/>
    </location>
</feature>
<gene>
    <name evidence="2" type="ORF">EYF80_065569</name>
</gene>
<reference evidence="2 3" key="1">
    <citation type="submission" date="2019-03" db="EMBL/GenBank/DDBJ databases">
        <title>First draft genome of Liparis tanakae, snailfish: a comprehensive survey of snailfish specific genes.</title>
        <authorList>
            <person name="Kim W."/>
            <person name="Song I."/>
            <person name="Jeong J.-H."/>
            <person name="Kim D."/>
            <person name="Kim S."/>
            <person name="Ryu S."/>
            <person name="Song J.Y."/>
            <person name="Lee S.K."/>
        </authorList>
    </citation>
    <scope>NUCLEOTIDE SEQUENCE [LARGE SCALE GENOMIC DNA]</scope>
    <source>
        <tissue evidence="2">Muscle</tissue>
    </source>
</reference>
<feature type="compositionally biased region" description="Acidic residues" evidence="1">
    <location>
        <begin position="98"/>
        <end position="110"/>
    </location>
</feature>
<organism evidence="2 3">
    <name type="scientific">Liparis tanakae</name>
    <name type="common">Tanaka's snailfish</name>
    <dbReference type="NCBI Taxonomy" id="230148"/>
    <lineage>
        <taxon>Eukaryota</taxon>
        <taxon>Metazoa</taxon>
        <taxon>Chordata</taxon>
        <taxon>Craniata</taxon>
        <taxon>Vertebrata</taxon>
        <taxon>Euteleostomi</taxon>
        <taxon>Actinopterygii</taxon>
        <taxon>Neopterygii</taxon>
        <taxon>Teleostei</taxon>
        <taxon>Neoteleostei</taxon>
        <taxon>Acanthomorphata</taxon>
        <taxon>Eupercaria</taxon>
        <taxon>Perciformes</taxon>
        <taxon>Cottioidei</taxon>
        <taxon>Cottales</taxon>
        <taxon>Liparidae</taxon>
        <taxon>Liparis</taxon>
    </lineage>
</organism>
<feature type="region of interest" description="Disordered" evidence="1">
    <location>
        <begin position="1"/>
        <end position="24"/>
    </location>
</feature>
<evidence type="ECO:0000256" key="1">
    <source>
        <dbReference type="SAM" id="MobiDB-lite"/>
    </source>
</evidence>
<dbReference type="AlphaFoldDB" id="A0A4Z2E688"/>
<keyword evidence="3" id="KW-1185">Reference proteome</keyword>
<sequence>MKPVGPRAQHPAGQQGALQDNQLLSELSPPSLLLLQSSSSSFITTPHRPRPDVGDVNVERHTPIKTVMNVRLTEGTRTRRRGDGGEETRRRRRGRADEEGEEEEEEEEEARADLAG</sequence>
<dbReference type="EMBL" id="SRLO01015784">
    <property type="protein sequence ID" value="TNN24308.1"/>
    <property type="molecule type" value="Genomic_DNA"/>
</dbReference>
<protein>
    <submittedName>
        <fullName evidence="2">Uncharacterized protein</fullName>
    </submittedName>
</protein>
<feature type="region of interest" description="Disordered" evidence="1">
    <location>
        <begin position="38"/>
        <end position="116"/>
    </location>
</feature>
<dbReference type="Proteomes" id="UP000314294">
    <property type="component" value="Unassembled WGS sequence"/>
</dbReference>
<evidence type="ECO:0000313" key="2">
    <source>
        <dbReference type="EMBL" id="TNN24308.1"/>
    </source>
</evidence>
<proteinExistence type="predicted"/>
<accession>A0A4Z2E688</accession>
<comment type="caution">
    <text evidence="2">The sequence shown here is derived from an EMBL/GenBank/DDBJ whole genome shotgun (WGS) entry which is preliminary data.</text>
</comment>
<name>A0A4Z2E688_9TELE</name>
<feature type="compositionally biased region" description="Basic and acidic residues" evidence="1">
    <location>
        <begin position="74"/>
        <end position="89"/>
    </location>
</feature>